<evidence type="ECO:0000313" key="4">
    <source>
        <dbReference type="EMBL" id="CAF4254190.1"/>
    </source>
</evidence>
<accession>A0A815IPR7</accession>
<dbReference type="EMBL" id="CAJNOK010030511">
    <property type="protein sequence ID" value="CAF1460857.1"/>
    <property type="molecule type" value="Genomic_DNA"/>
</dbReference>
<sequence>MYLVSFMILDARYSLYHYDDRQDLKSTFDCLYAYLRDHVEDGDARYSINYHLIPYWRRLDQNEQENLSIRSYENVENNINFIELYRKCDKCTIA</sequence>
<evidence type="ECO:0000313" key="3">
    <source>
        <dbReference type="EMBL" id="CAF4253979.1"/>
    </source>
</evidence>
<dbReference type="EMBL" id="CAJNOQ010015819">
    <property type="protein sequence ID" value="CAF1369201.1"/>
    <property type="molecule type" value="Genomic_DNA"/>
</dbReference>
<evidence type="ECO:0000313" key="1">
    <source>
        <dbReference type="EMBL" id="CAF1369201.1"/>
    </source>
</evidence>
<proteinExistence type="predicted"/>
<dbReference type="Proteomes" id="UP000663829">
    <property type="component" value="Unassembled WGS sequence"/>
</dbReference>
<name>A0A815IPR7_9BILA</name>
<organism evidence="1 5">
    <name type="scientific">Didymodactylos carnosus</name>
    <dbReference type="NCBI Taxonomy" id="1234261"/>
    <lineage>
        <taxon>Eukaryota</taxon>
        <taxon>Metazoa</taxon>
        <taxon>Spiralia</taxon>
        <taxon>Gnathifera</taxon>
        <taxon>Rotifera</taxon>
        <taxon>Eurotatoria</taxon>
        <taxon>Bdelloidea</taxon>
        <taxon>Philodinida</taxon>
        <taxon>Philodinidae</taxon>
        <taxon>Didymodactylos</taxon>
    </lineage>
</organism>
<reference evidence="1" key="1">
    <citation type="submission" date="2021-02" db="EMBL/GenBank/DDBJ databases">
        <authorList>
            <person name="Nowell W R."/>
        </authorList>
    </citation>
    <scope>NUCLEOTIDE SEQUENCE</scope>
</reference>
<dbReference type="Proteomes" id="UP000681722">
    <property type="component" value="Unassembled WGS sequence"/>
</dbReference>
<dbReference type="AlphaFoldDB" id="A0A815IPR7"/>
<evidence type="ECO:0000313" key="2">
    <source>
        <dbReference type="EMBL" id="CAF1460857.1"/>
    </source>
</evidence>
<dbReference type="Proteomes" id="UP000682733">
    <property type="component" value="Unassembled WGS sequence"/>
</dbReference>
<gene>
    <name evidence="1" type="ORF">GPM918_LOCUS31769</name>
    <name evidence="2" type="ORF">OVA965_LOCUS35235</name>
    <name evidence="3" type="ORF">SRO942_LOCUS32420</name>
    <name evidence="4" type="ORF">TMI583_LOCUS36195</name>
</gene>
<evidence type="ECO:0000313" key="5">
    <source>
        <dbReference type="Proteomes" id="UP000663829"/>
    </source>
</evidence>
<protein>
    <submittedName>
        <fullName evidence="1">Uncharacterized protein</fullName>
    </submittedName>
</protein>
<comment type="caution">
    <text evidence="1">The sequence shown here is derived from an EMBL/GenBank/DDBJ whole genome shotgun (WGS) entry which is preliminary data.</text>
</comment>
<keyword evidence="5" id="KW-1185">Reference proteome</keyword>
<dbReference type="Proteomes" id="UP000677228">
    <property type="component" value="Unassembled WGS sequence"/>
</dbReference>
<dbReference type="EMBL" id="CAJOBC010074515">
    <property type="protein sequence ID" value="CAF4253979.1"/>
    <property type="molecule type" value="Genomic_DNA"/>
</dbReference>
<dbReference type="EMBL" id="CAJOBA010052372">
    <property type="protein sequence ID" value="CAF4254190.1"/>
    <property type="molecule type" value="Genomic_DNA"/>
</dbReference>